<dbReference type="OMA" id="IHHETHL"/>
<name>A0A061FQ97_THECC</name>
<evidence type="ECO:0000313" key="2">
    <source>
        <dbReference type="EMBL" id="EOY16664.1"/>
    </source>
</evidence>
<dbReference type="eggNOG" id="KOG0017">
    <property type="taxonomic scope" value="Eukaryota"/>
</dbReference>
<evidence type="ECO:0000313" key="3">
    <source>
        <dbReference type="Proteomes" id="UP000026915"/>
    </source>
</evidence>
<gene>
    <name evidence="2" type="ORF">TCM_035493</name>
</gene>
<keyword evidence="3" id="KW-1185">Reference proteome</keyword>
<accession>A0A061FQ97</accession>
<dbReference type="AlphaFoldDB" id="A0A061FQ97"/>
<dbReference type="EMBL" id="CM001886">
    <property type="protein sequence ID" value="EOY16664.1"/>
    <property type="molecule type" value="Genomic_DNA"/>
</dbReference>
<proteinExistence type="predicted"/>
<dbReference type="Gramene" id="EOY16664">
    <property type="protein sequence ID" value="EOY16664"/>
    <property type="gene ID" value="TCM_035493"/>
</dbReference>
<dbReference type="InParanoid" id="A0A061FQ97"/>
<dbReference type="Proteomes" id="UP000026915">
    <property type="component" value="Chromosome 8"/>
</dbReference>
<dbReference type="Pfam" id="PF14223">
    <property type="entry name" value="Retrotran_gag_2"/>
    <property type="match status" value="1"/>
</dbReference>
<evidence type="ECO:0000256" key="1">
    <source>
        <dbReference type="SAM" id="MobiDB-lite"/>
    </source>
</evidence>
<dbReference type="PANTHER" id="PTHR47481">
    <property type="match status" value="1"/>
</dbReference>
<feature type="region of interest" description="Disordered" evidence="1">
    <location>
        <begin position="221"/>
        <end position="248"/>
    </location>
</feature>
<reference evidence="2 3" key="1">
    <citation type="journal article" date="2013" name="Genome Biol.">
        <title>The genome sequence of the most widely cultivated cacao type and its use to identify candidate genes regulating pod color.</title>
        <authorList>
            <person name="Motamayor J.C."/>
            <person name="Mockaitis K."/>
            <person name="Schmutz J."/>
            <person name="Haiminen N."/>
            <person name="Iii D.L."/>
            <person name="Cornejo O."/>
            <person name="Findley S.D."/>
            <person name="Zheng P."/>
            <person name="Utro F."/>
            <person name="Royaert S."/>
            <person name="Saski C."/>
            <person name="Jenkins J."/>
            <person name="Podicheti R."/>
            <person name="Zhao M."/>
            <person name="Scheffler B.E."/>
            <person name="Stack J.C."/>
            <person name="Feltus F.A."/>
            <person name="Mustiga G.M."/>
            <person name="Amores F."/>
            <person name="Phillips W."/>
            <person name="Marelli J.P."/>
            <person name="May G.D."/>
            <person name="Shapiro H."/>
            <person name="Ma J."/>
            <person name="Bustamante C.D."/>
            <person name="Schnell R.J."/>
            <person name="Main D."/>
            <person name="Gilbert D."/>
            <person name="Parida L."/>
            <person name="Kuhn D.N."/>
        </authorList>
    </citation>
    <scope>NUCLEOTIDE SEQUENCE [LARGE SCALE GENOMIC DNA]</scope>
    <source>
        <strain evidence="3">cv. Matina 1-6</strain>
    </source>
</reference>
<sequence length="296" mass="33250">MMVKQGRKRAKRTYKLTSVTATADKPAIVDNLSVVDGSTPCPPTMIPQEGSDPPILIANPAYNHWIRQDQLLLHGIIFSATENVVPFFAFAESSFDAWTKINKLYANKSRSRMMTLREKLTKPKGSKKVSKYFQNLRSVVDELELVNSPISEDDLVIHVLNGIGSDFKEIAVGVRAQDSSITFEELLDKFTDYEEVIKKQESSTDIIIHFANLATKAISSHSDRLKHSRPSHNTKFTSPSTSSKHSSSTNFKNLEIEALLSYWWNLDSDSKPREYEPEIATSRVPTDPAIIGILHL</sequence>
<dbReference type="HOGENOM" id="CLU_941386_0_0_1"/>
<organism evidence="2 3">
    <name type="scientific">Theobroma cacao</name>
    <name type="common">Cacao</name>
    <name type="synonym">Cocoa</name>
    <dbReference type="NCBI Taxonomy" id="3641"/>
    <lineage>
        <taxon>Eukaryota</taxon>
        <taxon>Viridiplantae</taxon>
        <taxon>Streptophyta</taxon>
        <taxon>Embryophyta</taxon>
        <taxon>Tracheophyta</taxon>
        <taxon>Spermatophyta</taxon>
        <taxon>Magnoliopsida</taxon>
        <taxon>eudicotyledons</taxon>
        <taxon>Gunneridae</taxon>
        <taxon>Pentapetalae</taxon>
        <taxon>rosids</taxon>
        <taxon>malvids</taxon>
        <taxon>Malvales</taxon>
        <taxon>Malvaceae</taxon>
        <taxon>Byttnerioideae</taxon>
        <taxon>Theobroma</taxon>
    </lineage>
</organism>
<feature type="compositionally biased region" description="Low complexity" evidence="1">
    <location>
        <begin position="233"/>
        <end position="248"/>
    </location>
</feature>
<dbReference type="PANTHER" id="PTHR47481:SF9">
    <property type="entry name" value="RETROTRANSPOSON GAG DOMAIN-CONTAINING PROTEIN"/>
    <property type="match status" value="1"/>
</dbReference>
<protein>
    <submittedName>
        <fullName evidence="2">Uncharacterized protein</fullName>
    </submittedName>
</protein>